<dbReference type="SUPFAM" id="SSF101960">
    <property type="entry name" value="Stabilizer of iron transporter SufD"/>
    <property type="match status" value="1"/>
</dbReference>
<proteinExistence type="predicted"/>
<protein>
    <recommendedName>
        <fullName evidence="1">SUF system FeS cluster assembly SufBD core domain-containing protein</fullName>
    </recommendedName>
</protein>
<gene>
    <name evidence="2" type="ORF">A2Z10_01585</name>
</gene>
<name>A0A1F5AZY1_9BACT</name>
<dbReference type="InterPro" id="IPR055346">
    <property type="entry name" value="Fe-S_cluster_assembly_SufBD"/>
</dbReference>
<dbReference type="AlphaFoldDB" id="A0A1F5AZY1"/>
<organism evidence="2 3">
    <name type="scientific">Candidatus Azambacteria bacterium RBG_16_47_10</name>
    <dbReference type="NCBI Taxonomy" id="1797292"/>
    <lineage>
        <taxon>Bacteria</taxon>
        <taxon>Candidatus Azamiibacteriota</taxon>
    </lineage>
</organism>
<dbReference type="GO" id="GO:0016226">
    <property type="term" value="P:iron-sulfur cluster assembly"/>
    <property type="evidence" value="ECO:0007669"/>
    <property type="project" value="InterPro"/>
</dbReference>
<reference evidence="2 3" key="1">
    <citation type="journal article" date="2016" name="Nat. Commun.">
        <title>Thousands of microbial genomes shed light on interconnected biogeochemical processes in an aquifer system.</title>
        <authorList>
            <person name="Anantharaman K."/>
            <person name="Brown C.T."/>
            <person name="Hug L.A."/>
            <person name="Sharon I."/>
            <person name="Castelle C.J."/>
            <person name="Probst A.J."/>
            <person name="Thomas B.C."/>
            <person name="Singh A."/>
            <person name="Wilkins M.J."/>
            <person name="Karaoz U."/>
            <person name="Brodie E.L."/>
            <person name="Williams K.H."/>
            <person name="Hubbard S.S."/>
            <person name="Banfield J.F."/>
        </authorList>
    </citation>
    <scope>NUCLEOTIDE SEQUENCE [LARGE SCALE GENOMIC DNA]</scope>
</reference>
<dbReference type="InterPro" id="IPR000825">
    <property type="entry name" value="SUF_FeS_clus_asmbl_SufBD_core"/>
</dbReference>
<evidence type="ECO:0000313" key="3">
    <source>
        <dbReference type="Proteomes" id="UP000176639"/>
    </source>
</evidence>
<dbReference type="InterPro" id="IPR037284">
    <property type="entry name" value="SUF_FeS_clus_asmbl_SufBD_sf"/>
</dbReference>
<dbReference type="Pfam" id="PF01458">
    <property type="entry name" value="SUFBD_core"/>
    <property type="match status" value="1"/>
</dbReference>
<dbReference type="EMBL" id="MEYI01000027">
    <property type="protein sequence ID" value="OGD23804.1"/>
    <property type="molecule type" value="Genomic_DNA"/>
</dbReference>
<dbReference type="PANTHER" id="PTHR43575">
    <property type="entry name" value="PROTEIN ABCI7, CHLOROPLASTIC"/>
    <property type="match status" value="1"/>
</dbReference>
<dbReference type="Proteomes" id="UP000176639">
    <property type="component" value="Unassembled WGS sequence"/>
</dbReference>
<feature type="domain" description="SUF system FeS cluster assembly SufBD core" evidence="1">
    <location>
        <begin position="29"/>
        <end position="191"/>
    </location>
</feature>
<evidence type="ECO:0000259" key="1">
    <source>
        <dbReference type="Pfam" id="PF01458"/>
    </source>
</evidence>
<sequence>MKTVKSLAQKENVRIIHITSRDMGVAFKKHIATQAHEHVRLILVCEKTAPKTADIAITLKGKNSSASVIWVWRGTKTMRSDIAISLVHAAPHTASSVHFKAACEDAARISFTALAHVQKNAHDATTCINAHALMLSPSAIAFLKPDLEVETDDAQARHGASAGKPSDTELFYLRSRGFSEKESIPLLREAFFHDIVSLA</sequence>
<dbReference type="PANTHER" id="PTHR43575:SF1">
    <property type="entry name" value="PROTEIN ABCI7, CHLOROPLASTIC"/>
    <property type="match status" value="1"/>
</dbReference>
<evidence type="ECO:0000313" key="2">
    <source>
        <dbReference type="EMBL" id="OGD23804.1"/>
    </source>
</evidence>
<comment type="caution">
    <text evidence="2">The sequence shown here is derived from an EMBL/GenBank/DDBJ whole genome shotgun (WGS) entry which is preliminary data.</text>
</comment>
<accession>A0A1F5AZY1</accession>